<dbReference type="FunFam" id="1.25.40.10:FF:001174">
    <property type="entry name" value="Pentatricopeptide repeat-containing protein At3g49740"/>
    <property type="match status" value="1"/>
</dbReference>
<feature type="repeat" description="PPR" evidence="3">
    <location>
        <begin position="355"/>
        <end position="389"/>
    </location>
</feature>
<dbReference type="Proteomes" id="UP000737018">
    <property type="component" value="Unassembled WGS sequence"/>
</dbReference>
<dbReference type="InterPro" id="IPR046848">
    <property type="entry name" value="E_motif"/>
</dbReference>
<dbReference type="Pfam" id="PF20431">
    <property type="entry name" value="E_motif"/>
    <property type="match status" value="1"/>
</dbReference>
<comment type="caution">
    <text evidence="4">The sequence shown here is derived from an EMBL/GenBank/DDBJ whole genome shotgun (WGS) entry which is preliminary data.</text>
</comment>
<dbReference type="NCBIfam" id="TIGR00756">
    <property type="entry name" value="PPR"/>
    <property type="match status" value="6"/>
</dbReference>
<dbReference type="InterPro" id="IPR002885">
    <property type="entry name" value="PPR_rpt"/>
</dbReference>
<keyword evidence="5" id="KW-1185">Reference proteome</keyword>
<dbReference type="FunFam" id="1.25.40.10:FF:000196">
    <property type="entry name" value="Pentatricopeptide repeat-containing protein At4g14850"/>
    <property type="match status" value="1"/>
</dbReference>
<sequence length="735" mass="81622">MKLPFLKTITESTAQQLQLQLQLVKLNQQLANLTRSNRYSDSLHLFTKIHSSQHLKPDHYTLSTALTASANLRQTSFGNQLHAHAIFTGLRFYPHVANTLLSLYAKAEDLHSVKWVFEEIENPDVYSWTTLLSACTKLGNFADAWELFDKMPRRDVAVWNAIVTGCSENGQAEIAVSLFSEMHRVGVRHDNYTYASVLSVCSLEGLDFGRQVHSLVIKTGYLVRASVVNALLTMYFNCGLVANAYEIFEEADDGVYDQITFNVMIDGLVSVGRDEDALGLFREMHKACLRPTELTFVSVMSPCSSARFGHQVHAQAVKMGFEAFTCVSNATITMYSSCGDLHAAHVVFERLKERDLVSWNTVISSYAQGNYGRSATLAYLQMQRARIEPDEFTFGSLLASSESLEVVEMIQAAASKNGLAMQIQVSNALVSGYSKHGKINQAYKIFLDICPRNLISWNTIIVGFLFNGCPIQGFKQFSKLLKTELRPDVYTLSLILSLCASISSLEHGRQVHGYILRLGFFSEMCLGNALVTMYAKCGALDWSLKVFNAMGERDTVSWNSLISAYAQHGQGKDAVSCFEAMQDSSGVKPDQATFTAVLSACSHAGLVDDGTRIFNSMVKNYGLIPRVDHFSCIVDLLGRGGYLDEAERIINSEHVETHSNIWWTLFSACAAHGNIRLGRIVAGFLLETERYNPSVYVLLSNIYAAVGQWEESANVRELMKKTGVMKQPGCSWIGS</sequence>
<feature type="repeat" description="PPR" evidence="3">
    <location>
        <begin position="257"/>
        <end position="291"/>
    </location>
</feature>
<evidence type="ECO:0000313" key="5">
    <source>
        <dbReference type="Proteomes" id="UP000737018"/>
    </source>
</evidence>
<dbReference type="Pfam" id="PF01535">
    <property type="entry name" value="PPR"/>
    <property type="match status" value="4"/>
</dbReference>
<dbReference type="PANTHER" id="PTHR47926">
    <property type="entry name" value="PENTATRICOPEPTIDE REPEAT-CONTAINING PROTEIN"/>
    <property type="match status" value="1"/>
</dbReference>
<dbReference type="InterPro" id="IPR046960">
    <property type="entry name" value="PPR_At4g14850-like_plant"/>
</dbReference>
<reference evidence="4" key="1">
    <citation type="submission" date="2020-03" db="EMBL/GenBank/DDBJ databases">
        <title>Castanea mollissima Vanexum genome sequencing.</title>
        <authorList>
            <person name="Staton M."/>
        </authorList>
    </citation>
    <scope>NUCLEOTIDE SEQUENCE</scope>
    <source>
        <tissue evidence="4">Leaf</tissue>
    </source>
</reference>
<dbReference type="EMBL" id="JRKL02001980">
    <property type="protein sequence ID" value="KAF3961048.1"/>
    <property type="molecule type" value="Genomic_DNA"/>
</dbReference>
<dbReference type="AlphaFoldDB" id="A0A8J4VH87"/>
<organism evidence="4 5">
    <name type="scientific">Castanea mollissima</name>
    <name type="common">Chinese chestnut</name>
    <dbReference type="NCBI Taxonomy" id="60419"/>
    <lineage>
        <taxon>Eukaryota</taxon>
        <taxon>Viridiplantae</taxon>
        <taxon>Streptophyta</taxon>
        <taxon>Embryophyta</taxon>
        <taxon>Tracheophyta</taxon>
        <taxon>Spermatophyta</taxon>
        <taxon>Magnoliopsida</taxon>
        <taxon>eudicotyledons</taxon>
        <taxon>Gunneridae</taxon>
        <taxon>Pentapetalae</taxon>
        <taxon>rosids</taxon>
        <taxon>fabids</taxon>
        <taxon>Fagales</taxon>
        <taxon>Fagaceae</taxon>
        <taxon>Castanea</taxon>
    </lineage>
</organism>
<proteinExistence type="inferred from homology"/>
<dbReference type="GO" id="GO:0003723">
    <property type="term" value="F:RNA binding"/>
    <property type="evidence" value="ECO:0007669"/>
    <property type="project" value="InterPro"/>
</dbReference>
<dbReference type="InterPro" id="IPR011990">
    <property type="entry name" value="TPR-like_helical_dom_sf"/>
</dbReference>
<evidence type="ECO:0000313" key="4">
    <source>
        <dbReference type="EMBL" id="KAF3961048.1"/>
    </source>
</evidence>
<evidence type="ECO:0000256" key="2">
    <source>
        <dbReference type="ARBA" id="ARBA00061659"/>
    </source>
</evidence>
<feature type="repeat" description="PPR" evidence="3">
    <location>
        <begin position="124"/>
        <end position="158"/>
    </location>
</feature>
<dbReference type="GO" id="GO:0009451">
    <property type="term" value="P:RNA modification"/>
    <property type="evidence" value="ECO:0007669"/>
    <property type="project" value="InterPro"/>
</dbReference>
<dbReference type="Pfam" id="PF13041">
    <property type="entry name" value="PPR_2"/>
    <property type="match status" value="3"/>
</dbReference>
<keyword evidence="1" id="KW-0677">Repeat</keyword>
<accession>A0A8J4VH87</accession>
<dbReference type="OrthoDB" id="751155at2759"/>
<feature type="repeat" description="PPR" evidence="3">
    <location>
        <begin position="590"/>
        <end position="625"/>
    </location>
</feature>
<name>A0A8J4VH87_9ROSI</name>
<comment type="similarity">
    <text evidence="2">Belongs to the PPR family. PCMP-E subfamily.</text>
</comment>
<dbReference type="PROSITE" id="PS51375">
    <property type="entry name" value="PPR"/>
    <property type="match status" value="5"/>
</dbReference>
<feature type="repeat" description="PPR" evidence="3">
    <location>
        <begin position="554"/>
        <end position="589"/>
    </location>
</feature>
<dbReference type="Gene3D" id="1.25.40.10">
    <property type="entry name" value="Tetratricopeptide repeat domain"/>
    <property type="match status" value="5"/>
</dbReference>
<evidence type="ECO:0008006" key="6">
    <source>
        <dbReference type="Google" id="ProtNLM"/>
    </source>
</evidence>
<dbReference type="FunFam" id="1.25.40.10:FF:000090">
    <property type="entry name" value="Pentatricopeptide repeat-containing protein, chloroplastic"/>
    <property type="match status" value="1"/>
</dbReference>
<evidence type="ECO:0000256" key="3">
    <source>
        <dbReference type="PROSITE-ProRule" id="PRU00708"/>
    </source>
</evidence>
<gene>
    <name evidence="4" type="ORF">CMV_014287</name>
</gene>
<evidence type="ECO:0000256" key="1">
    <source>
        <dbReference type="ARBA" id="ARBA00022737"/>
    </source>
</evidence>
<protein>
    <recommendedName>
        <fullName evidence="6">Pentatricopeptide repeat-containing protein</fullName>
    </recommendedName>
</protein>